<feature type="signal peptide" evidence="2">
    <location>
        <begin position="1"/>
        <end position="25"/>
    </location>
</feature>
<evidence type="ECO:0000256" key="2">
    <source>
        <dbReference type="SAM" id="SignalP"/>
    </source>
</evidence>
<keyword evidence="2" id="KW-0732">Signal</keyword>
<feature type="domain" description="Organic solvent tolerance-like N-terminal" evidence="3">
    <location>
        <begin position="33"/>
        <end position="135"/>
    </location>
</feature>
<evidence type="ECO:0000313" key="4">
    <source>
        <dbReference type="EMBL" id="MBC2605052.1"/>
    </source>
</evidence>
<dbReference type="Pfam" id="PF03968">
    <property type="entry name" value="LptD_N"/>
    <property type="match status" value="1"/>
</dbReference>
<dbReference type="EMBL" id="JACHVC010000005">
    <property type="protein sequence ID" value="MBC2605052.1"/>
    <property type="molecule type" value="Genomic_DNA"/>
</dbReference>
<evidence type="ECO:0000259" key="3">
    <source>
        <dbReference type="Pfam" id="PF03968"/>
    </source>
</evidence>
<proteinExistence type="predicted"/>
<dbReference type="InterPro" id="IPR005653">
    <property type="entry name" value="OstA-like_N"/>
</dbReference>
<name>A0A7X1B3R5_9BACT</name>
<dbReference type="AlphaFoldDB" id="A0A7X1B3R5"/>
<evidence type="ECO:0000256" key="1">
    <source>
        <dbReference type="SAM" id="MobiDB-lite"/>
    </source>
</evidence>
<gene>
    <name evidence="4" type="ORF">H5P27_03255</name>
</gene>
<feature type="chain" id="PRO_5031389405" description="Organic solvent tolerance-like N-terminal domain-containing protein" evidence="2">
    <location>
        <begin position="26"/>
        <end position="243"/>
    </location>
</feature>
<dbReference type="Gene3D" id="2.60.450.10">
    <property type="entry name" value="Lipopolysaccharide (LPS) transport protein A like domain"/>
    <property type="match status" value="1"/>
</dbReference>
<dbReference type="RefSeq" id="WP_185658933.1">
    <property type="nucleotide sequence ID" value="NZ_CAWPOO010000005.1"/>
</dbReference>
<keyword evidence="5" id="KW-1185">Reference proteome</keyword>
<feature type="region of interest" description="Disordered" evidence="1">
    <location>
        <begin position="174"/>
        <end position="243"/>
    </location>
</feature>
<sequence length="243" mass="26327">MKTNKPLSFIAAALLLTAWSFGQKAEKPQVATQIESVKLQVQNDGDKAYFHFSEGVKLTATNMLVECDSLEVFATREAEEQSQIGKFSAIKEIIASGNVRIIQEERTATCQKAVVQPNEERIVLTGNPVVVQPSGRLVTYNPDDKILLDRGNGRISIITDGPRKLKLTGSAISDLGFENQGPIPTSGEDTVEQEDGEATEATAEETSENSEENDSVEEQTSPDADSAADAETAEPETPKTKKK</sequence>
<feature type="compositionally biased region" description="Acidic residues" evidence="1">
    <location>
        <begin position="189"/>
        <end position="217"/>
    </location>
</feature>
<organism evidence="4 5">
    <name type="scientific">Pelagicoccus albus</name>
    <dbReference type="NCBI Taxonomy" id="415222"/>
    <lineage>
        <taxon>Bacteria</taxon>
        <taxon>Pseudomonadati</taxon>
        <taxon>Verrucomicrobiota</taxon>
        <taxon>Opitutia</taxon>
        <taxon>Puniceicoccales</taxon>
        <taxon>Pelagicoccaceae</taxon>
        <taxon>Pelagicoccus</taxon>
    </lineage>
</organism>
<dbReference type="Proteomes" id="UP000526501">
    <property type="component" value="Unassembled WGS sequence"/>
</dbReference>
<comment type="caution">
    <text evidence="4">The sequence shown here is derived from an EMBL/GenBank/DDBJ whole genome shotgun (WGS) entry which is preliminary data.</text>
</comment>
<reference evidence="4 5" key="1">
    <citation type="submission" date="2020-07" db="EMBL/GenBank/DDBJ databases">
        <authorList>
            <person name="Feng X."/>
        </authorList>
    </citation>
    <scope>NUCLEOTIDE SEQUENCE [LARGE SCALE GENOMIC DNA]</scope>
    <source>
        <strain evidence="4 5">JCM23202</strain>
    </source>
</reference>
<accession>A0A7X1B3R5</accession>
<protein>
    <recommendedName>
        <fullName evidence="3">Organic solvent tolerance-like N-terminal domain-containing protein</fullName>
    </recommendedName>
</protein>
<evidence type="ECO:0000313" key="5">
    <source>
        <dbReference type="Proteomes" id="UP000526501"/>
    </source>
</evidence>